<dbReference type="GO" id="GO:0009408">
    <property type="term" value="P:response to heat"/>
    <property type="evidence" value="ECO:0007669"/>
    <property type="project" value="TreeGrafter"/>
</dbReference>
<dbReference type="Proteomes" id="UP000504618">
    <property type="component" value="Unplaced"/>
</dbReference>
<dbReference type="RefSeq" id="XP_024887118.1">
    <property type="nucleotide sequence ID" value="XM_025031350.1"/>
</dbReference>
<name>A0A6J1QZ16_9HYME</name>
<evidence type="ECO:0000256" key="1">
    <source>
        <dbReference type="ARBA" id="ARBA00023016"/>
    </source>
</evidence>
<sequence length="170" mass="19898">MGLFLLPLLYSQMHLVLAAPVSSLDRPENLTSRIDLIDNDNRRDIRDYPWWAYAAPRPYHMLMASYAGIDDNEFYIALHMHREQYKPEEITVKVENRSGHRWVVIEGKHETTIDDVVPRQFVRRFLLPDRAEVDLMKATFSSDGRVLDITLPLKPKDLSDETDDKVFKIE</sequence>
<dbReference type="AlphaFoldDB" id="A0A6J1QZ16"/>
<evidence type="ECO:0000313" key="7">
    <source>
        <dbReference type="RefSeq" id="XP_024887118.1"/>
    </source>
</evidence>
<organism evidence="6 7">
    <name type="scientific">Temnothorax curvispinosus</name>
    <dbReference type="NCBI Taxonomy" id="300111"/>
    <lineage>
        <taxon>Eukaryota</taxon>
        <taxon>Metazoa</taxon>
        <taxon>Ecdysozoa</taxon>
        <taxon>Arthropoda</taxon>
        <taxon>Hexapoda</taxon>
        <taxon>Insecta</taxon>
        <taxon>Pterygota</taxon>
        <taxon>Neoptera</taxon>
        <taxon>Endopterygota</taxon>
        <taxon>Hymenoptera</taxon>
        <taxon>Apocrita</taxon>
        <taxon>Aculeata</taxon>
        <taxon>Formicoidea</taxon>
        <taxon>Formicidae</taxon>
        <taxon>Myrmicinae</taxon>
        <taxon>Temnothorax</taxon>
    </lineage>
</organism>
<dbReference type="PROSITE" id="PS01031">
    <property type="entry name" value="SHSP"/>
    <property type="match status" value="1"/>
</dbReference>
<dbReference type="GO" id="GO:0005634">
    <property type="term" value="C:nucleus"/>
    <property type="evidence" value="ECO:0007669"/>
    <property type="project" value="TreeGrafter"/>
</dbReference>
<dbReference type="PANTHER" id="PTHR45640">
    <property type="entry name" value="HEAT SHOCK PROTEIN HSP-12.2-RELATED"/>
    <property type="match status" value="1"/>
</dbReference>
<proteinExistence type="inferred from homology"/>
<dbReference type="OrthoDB" id="1431247at2759"/>
<comment type="similarity">
    <text evidence="2 3">Belongs to the small heat shock protein (HSP20) family.</text>
</comment>
<feature type="chain" id="PRO_5027044947" evidence="4">
    <location>
        <begin position="19"/>
        <end position="170"/>
    </location>
</feature>
<dbReference type="SUPFAM" id="SSF49764">
    <property type="entry name" value="HSP20-like chaperones"/>
    <property type="match status" value="1"/>
</dbReference>
<evidence type="ECO:0000256" key="4">
    <source>
        <dbReference type="SAM" id="SignalP"/>
    </source>
</evidence>
<evidence type="ECO:0000313" key="6">
    <source>
        <dbReference type="Proteomes" id="UP000504618"/>
    </source>
</evidence>
<dbReference type="Pfam" id="PF00011">
    <property type="entry name" value="HSP20"/>
    <property type="match status" value="1"/>
</dbReference>
<protein>
    <submittedName>
        <fullName evidence="7">Heat shock protein 23-like</fullName>
    </submittedName>
</protein>
<dbReference type="Gene3D" id="2.60.40.790">
    <property type="match status" value="1"/>
</dbReference>
<dbReference type="GeneID" id="112464391"/>
<gene>
    <name evidence="7" type="primary">LOC112464391</name>
</gene>
<reference evidence="7" key="1">
    <citation type="submission" date="2025-08" db="UniProtKB">
        <authorList>
            <consortium name="RefSeq"/>
        </authorList>
    </citation>
    <scope>IDENTIFICATION</scope>
    <source>
        <tissue evidence="7">Whole body</tissue>
    </source>
</reference>
<dbReference type="GO" id="GO:0042026">
    <property type="term" value="P:protein refolding"/>
    <property type="evidence" value="ECO:0007669"/>
    <property type="project" value="TreeGrafter"/>
</dbReference>
<feature type="signal peptide" evidence="4">
    <location>
        <begin position="1"/>
        <end position="18"/>
    </location>
</feature>
<accession>A0A6J1QZ16</accession>
<dbReference type="GO" id="GO:0051082">
    <property type="term" value="F:unfolded protein binding"/>
    <property type="evidence" value="ECO:0007669"/>
    <property type="project" value="TreeGrafter"/>
</dbReference>
<evidence type="ECO:0000256" key="3">
    <source>
        <dbReference type="RuleBase" id="RU003616"/>
    </source>
</evidence>
<dbReference type="PANTHER" id="PTHR45640:SF13">
    <property type="entry name" value="HEAT SHOCK PROTEIN 22-RELATED"/>
    <property type="match status" value="1"/>
</dbReference>
<keyword evidence="6" id="KW-1185">Reference proteome</keyword>
<dbReference type="InterPro" id="IPR008978">
    <property type="entry name" value="HSP20-like_chaperone"/>
</dbReference>
<evidence type="ECO:0000259" key="5">
    <source>
        <dbReference type="PROSITE" id="PS01031"/>
    </source>
</evidence>
<evidence type="ECO:0000256" key="2">
    <source>
        <dbReference type="PROSITE-ProRule" id="PRU00285"/>
    </source>
</evidence>
<dbReference type="InterPro" id="IPR001436">
    <property type="entry name" value="Alpha-crystallin/sHSP_animal"/>
</dbReference>
<keyword evidence="1" id="KW-0346">Stress response</keyword>
<dbReference type="GO" id="GO:0005737">
    <property type="term" value="C:cytoplasm"/>
    <property type="evidence" value="ECO:0007669"/>
    <property type="project" value="TreeGrafter"/>
</dbReference>
<keyword evidence="4" id="KW-0732">Signal</keyword>
<dbReference type="InterPro" id="IPR002068">
    <property type="entry name" value="A-crystallin/Hsp20_dom"/>
</dbReference>
<dbReference type="CDD" id="cd06526">
    <property type="entry name" value="metazoan_ACD"/>
    <property type="match status" value="1"/>
</dbReference>
<feature type="domain" description="SHSP" evidence="5">
    <location>
        <begin position="57"/>
        <end position="170"/>
    </location>
</feature>